<proteinExistence type="predicted"/>
<name>A0A918HCV8_9ACTN</name>
<comment type="caution">
    <text evidence="4">The sequence shown here is derived from an EMBL/GenBank/DDBJ whole genome shotgun (WGS) entry which is preliminary data.</text>
</comment>
<dbReference type="Gene3D" id="1.20.58.2150">
    <property type="match status" value="1"/>
</dbReference>
<protein>
    <recommendedName>
        <fullName evidence="3">Gylcosyl hydrolase 115 C-terminal domain-containing protein</fullName>
    </recommendedName>
</protein>
<feature type="compositionally biased region" description="Gly residues" evidence="2">
    <location>
        <begin position="992"/>
        <end position="1008"/>
    </location>
</feature>
<dbReference type="AlphaFoldDB" id="A0A918HCV8"/>
<reference evidence="4" key="2">
    <citation type="submission" date="2020-09" db="EMBL/GenBank/DDBJ databases">
        <authorList>
            <person name="Sun Q."/>
            <person name="Ohkuma M."/>
        </authorList>
    </citation>
    <scope>NUCLEOTIDE SEQUENCE</scope>
    <source>
        <strain evidence="4">JCM 4125</strain>
    </source>
</reference>
<dbReference type="PANTHER" id="PTHR37842:SF2">
    <property type="entry name" value="GYLCOSYL HYDROLASE 115 C-TERMINAL DOMAIN-CONTAINING PROTEIN"/>
    <property type="match status" value="1"/>
</dbReference>
<dbReference type="InterPro" id="IPR031924">
    <property type="entry name" value="GH115"/>
</dbReference>
<dbReference type="GO" id="GO:0005975">
    <property type="term" value="P:carbohydrate metabolic process"/>
    <property type="evidence" value="ECO:0007669"/>
    <property type="project" value="UniProtKB-ARBA"/>
</dbReference>
<dbReference type="SUPFAM" id="SSF55545">
    <property type="entry name" value="beta-N-acetylhexosaminidase-like domain"/>
    <property type="match status" value="1"/>
</dbReference>
<feature type="domain" description="Gylcosyl hydrolase 115 C-terminal" evidence="3">
    <location>
        <begin position="807"/>
        <end position="978"/>
    </location>
</feature>
<dbReference type="GO" id="GO:0016787">
    <property type="term" value="F:hydrolase activity"/>
    <property type="evidence" value="ECO:0007669"/>
    <property type="project" value="UniProtKB-KW"/>
</dbReference>
<feature type="region of interest" description="Disordered" evidence="2">
    <location>
        <begin position="984"/>
        <end position="1015"/>
    </location>
</feature>
<dbReference type="Pfam" id="PF17829">
    <property type="entry name" value="GH115_C"/>
    <property type="match status" value="1"/>
</dbReference>
<organism evidence="4 5">
    <name type="scientific">Streptomyces phaeofaciens</name>
    <dbReference type="NCBI Taxonomy" id="68254"/>
    <lineage>
        <taxon>Bacteria</taxon>
        <taxon>Bacillati</taxon>
        <taxon>Actinomycetota</taxon>
        <taxon>Actinomycetes</taxon>
        <taxon>Kitasatosporales</taxon>
        <taxon>Streptomycetaceae</taxon>
        <taxon>Streptomyces</taxon>
    </lineage>
</organism>
<evidence type="ECO:0000313" key="5">
    <source>
        <dbReference type="Proteomes" id="UP000646776"/>
    </source>
</evidence>
<evidence type="ECO:0000256" key="1">
    <source>
        <dbReference type="ARBA" id="ARBA00022801"/>
    </source>
</evidence>
<evidence type="ECO:0000313" key="4">
    <source>
        <dbReference type="EMBL" id="GGT51481.1"/>
    </source>
</evidence>
<dbReference type="Gene3D" id="3.30.379.10">
    <property type="entry name" value="Chitobiase/beta-hexosaminidase domain 2-like"/>
    <property type="match status" value="1"/>
</dbReference>
<keyword evidence="5" id="KW-1185">Reference proteome</keyword>
<evidence type="ECO:0000256" key="2">
    <source>
        <dbReference type="SAM" id="MobiDB-lite"/>
    </source>
</evidence>
<dbReference type="InterPro" id="IPR006311">
    <property type="entry name" value="TAT_signal"/>
</dbReference>
<evidence type="ECO:0000259" key="3">
    <source>
        <dbReference type="Pfam" id="PF17829"/>
    </source>
</evidence>
<dbReference type="Gene3D" id="3.20.20.520">
    <property type="entry name" value="Glycosyl hydrolase family 115"/>
    <property type="match status" value="1"/>
</dbReference>
<dbReference type="Gene3D" id="2.60.120.1620">
    <property type="match status" value="1"/>
</dbReference>
<dbReference type="Pfam" id="PF15979">
    <property type="entry name" value="Glyco_hydro_115"/>
    <property type="match status" value="1"/>
</dbReference>
<accession>A0A918HCV8</accession>
<reference evidence="4" key="1">
    <citation type="journal article" date="2014" name="Int. J. Syst. Evol. Microbiol.">
        <title>Complete genome sequence of Corynebacterium casei LMG S-19264T (=DSM 44701T), isolated from a smear-ripened cheese.</title>
        <authorList>
            <consortium name="US DOE Joint Genome Institute (JGI-PGF)"/>
            <person name="Walter F."/>
            <person name="Albersmeier A."/>
            <person name="Kalinowski J."/>
            <person name="Ruckert C."/>
        </authorList>
    </citation>
    <scope>NUCLEOTIDE SEQUENCE</scope>
    <source>
        <strain evidence="4">JCM 4125</strain>
    </source>
</reference>
<feature type="region of interest" description="Disordered" evidence="2">
    <location>
        <begin position="1"/>
        <end position="21"/>
    </location>
</feature>
<dbReference type="PANTHER" id="PTHR37842">
    <property type="match status" value="1"/>
</dbReference>
<dbReference type="EMBL" id="BMSA01000007">
    <property type="protein sequence ID" value="GGT51481.1"/>
    <property type="molecule type" value="Genomic_DNA"/>
</dbReference>
<dbReference type="InterPro" id="IPR029018">
    <property type="entry name" value="Hex-like_dom2"/>
</dbReference>
<sequence>MPHPASPDPSESSAPERSGPFSRKSFLRGMAAAGAAPWLSAVLPATEAPAAGRAEFALVRDGVAVDVYVDAADDPAVLRAAGDLLADVERVTGVRPELRHTVPDRSAGLVLVGTLGASPVIDRLVARGRLDVSRVEGRWEASVTQVVDRPAPGVERALVIAGSDRRGTVYGVYDTSERIGVSPWYWWADVPVERRDTVTVPSETVKRLEPSVRYRGVFINDEQNLTTWSHRTQETDKNIGPRTYRRLFELLLRLKANYLWPAMHPYSDFFNKYRENPELADRYGIVVGSSHPEALLRNGVHEWAPWAEEHRGADGGLPVYDYTVNPAVISDYWRARARENAPYESSWTIGMRGLHDTALETRNATTIPEKVAVMNDIIADQRRILAEEVGAAAEPQIFIPYKEVLDLYNAGVRVPDDITLIWPDDNHGNMRQLPDGTERARPGGNGIYYHLSYWGRPRSYLWLDTTQPAKIRQELSRAYEHGADRMWIFNVGDLKSIETGLSFSMDLAWDVARRGADDVEDVLAEWYGRQFGQRHRQEIAAIRTEYHRLAAERRPEFIDRGIFSVVHHGDEAGRRLGAYERLLERVRTVAAGLPDDFRDAFYELVQYPVHGAWLMNLKYYWADRNALAVRQGRGAGTNRFADLAEAAHSAEAALTLRYNTEVADGKWDGFINPYPSQIPKAPGRPAVTRVARQETSGLGVAAEGNETGADRPLSFSSATRDRRFVDVFNTGFLELVWTAEAGRPWVRLSSAGGSLTEQTRVWVEIDWDLAPEGVLDATVVFSGGAQRFEVPLRVVNEGERGRRRARGFVEAHGWVSIDAVHTERRVARGGARWRTVPGLGRRTGAVEAVPSTAAPVTTEHASRAPELRYRVRFARAGTFPVTVFRLPSLDERGARRLALSLDDGPVTVVSGQNIATGNRGDAWARNVEEGVERLTAPVTVDAPGEHVLRIFMVDPGIAVDQIVVDTGGLPASYLAPPESYHPVFNPEPESGAGEGAGTGVGEGAGTGVGLDVPGQ</sequence>
<gene>
    <name evidence="4" type="ORF">GCM10010226_30820</name>
</gene>
<dbReference type="InterPro" id="IPR041437">
    <property type="entry name" value="GH115_C"/>
</dbReference>
<dbReference type="Proteomes" id="UP000646776">
    <property type="component" value="Unassembled WGS sequence"/>
</dbReference>
<feature type="compositionally biased region" description="Low complexity" evidence="2">
    <location>
        <begin position="8"/>
        <end position="18"/>
    </location>
</feature>
<keyword evidence="1" id="KW-0378">Hydrolase</keyword>
<dbReference type="InterPro" id="IPR042301">
    <property type="entry name" value="GH115_sf"/>
</dbReference>
<dbReference type="PROSITE" id="PS51318">
    <property type="entry name" value="TAT"/>
    <property type="match status" value="1"/>
</dbReference>